<name>A0A1D8S444_9EURY</name>
<organism evidence="2 3">
    <name type="scientific">Halodesulfurarchaeum formicicum</name>
    <dbReference type="NCBI Taxonomy" id="1873524"/>
    <lineage>
        <taxon>Archaea</taxon>
        <taxon>Methanobacteriati</taxon>
        <taxon>Methanobacteriota</taxon>
        <taxon>Stenosarchaea group</taxon>
        <taxon>Halobacteria</taxon>
        <taxon>Halobacteriales</taxon>
        <taxon>Halobacteriaceae</taxon>
        <taxon>Halodesulfurarchaeum</taxon>
    </lineage>
</organism>
<dbReference type="Pfam" id="PF25942">
    <property type="entry name" value="Ig_halo"/>
    <property type="match status" value="1"/>
</dbReference>
<evidence type="ECO:0000313" key="2">
    <source>
        <dbReference type="EMBL" id="AOW80114.1"/>
    </source>
</evidence>
<dbReference type="InterPro" id="IPR058929">
    <property type="entry name" value="Ig_halo"/>
</dbReference>
<dbReference type="KEGG" id="halh:HTSR_0929"/>
<protein>
    <recommendedName>
        <fullName evidence="1">Ig-like domain-containing protein</fullName>
    </recommendedName>
</protein>
<dbReference type="EMBL" id="CP016070">
    <property type="protein sequence ID" value="AOW80114.1"/>
    <property type="molecule type" value="Genomic_DNA"/>
</dbReference>
<proteinExistence type="predicted"/>
<gene>
    <name evidence="2" type="ORF">HTSR_0929</name>
</gene>
<dbReference type="STRING" id="1873524.HSR6_0943"/>
<accession>A0A1D8S444</accession>
<evidence type="ECO:0000313" key="3">
    <source>
        <dbReference type="Proteomes" id="UP000185608"/>
    </source>
</evidence>
<evidence type="ECO:0000259" key="1">
    <source>
        <dbReference type="Pfam" id="PF25942"/>
    </source>
</evidence>
<dbReference type="Proteomes" id="UP000185608">
    <property type="component" value="Chromosome"/>
</dbReference>
<dbReference type="AlphaFoldDB" id="A0A1D8S444"/>
<feature type="domain" description="Ig-like" evidence="1">
    <location>
        <begin position="29"/>
        <end position="107"/>
    </location>
</feature>
<sequence>MLVVTAGCSGPLSDTDTSRELKLVNQDNTDHAVVVEISDETGLVYSDGRTIEAETDLNLAEFNQTGEFDVKVTVDGNSTIITHTFESTDDAIHVTNIGISNDGTVRVG</sequence>
<reference evidence="2 3" key="1">
    <citation type="submission" date="2016-06" db="EMBL/GenBank/DDBJ databases">
        <title>Discovery of anaerobic lithoheterotrophic haloarchaeon capable of sulfur respiration by hydrogen and formate.</title>
        <authorList>
            <person name="Sorokin D.Y."/>
            <person name="Kublanov I.V."/>
            <person name="Roman P."/>
            <person name="Sinninghe Damste J.S."/>
            <person name="Golyshin P.N."/>
            <person name="Rojo D."/>
            <person name="Ciordia S."/>
            <person name="Mena Md.C."/>
            <person name="Ferrer M."/>
            <person name="Smedile F."/>
            <person name="Messina E."/>
            <person name="La Cono V."/>
            <person name="Yakimov M.M."/>
        </authorList>
    </citation>
    <scope>NUCLEOTIDE SEQUENCE [LARGE SCALE GENOMIC DNA]</scope>
    <source>
        <strain evidence="2 3">HTSR1</strain>
    </source>
</reference>